<evidence type="ECO:0000313" key="4">
    <source>
        <dbReference type="Proteomes" id="UP000265515"/>
    </source>
</evidence>
<sequence length="511" mass="55224">MGDFAANANLEPRDKKPTDEKEQFEQADSCPRRQLQATAAAAAKAVQGDGSEADHDQGGPPPPHDGGGHLLVVEEDNGSKPDSCKREKISTSGSGPAAAGDAIGTGGIRLDSVGARTGSSTASSADRNANSRDHRRDVQVSSSSRSSRARRACPPRAGRPSAVVETGDLTSDHKIVGDVSHHLETGRVHREKCRMNVGPVSSSIASSGQTRAPAAGQLGVKVGGSKEEEEVLVVLSKGEKVVVVDNMEKLGRLLTVLKSLRPADRRIYLDFEGIRLCRNGRLCIGQLTFPHPERRVYLLDFVAMPNILSTLPSPKRAADSVDKSDLPTPLSAKRADAKAVEADSFTLRSVLRSADFVKFFFDPRNDVDAMYHQCGGIMPVNVVCLQLCELAKDRQCGGIRSKVNGLARALSAVLPFSEQLRSTNAKNKGKNLFAPECGGTYEVFARRPLHPDIIEYAATDVLYMPSLEKDFWTPLSDDWKAWVKRESEKRVSMCLRPSHWGCGPQNANAPN</sequence>
<dbReference type="STRING" id="69332.A0A388K2G4"/>
<protein>
    <recommendedName>
        <fullName evidence="2">3'-5' exonuclease domain-containing protein</fullName>
    </recommendedName>
</protein>
<evidence type="ECO:0000256" key="1">
    <source>
        <dbReference type="SAM" id="MobiDB-lite"/>
    </source>
</evidence>
<dbReference type="Pfam" id="PF01612">
    <property type="entry name" value="DNA_pol_A_exo1"/>
    <property type="match status" value="1"/>
</dbReference>
<dbReference type="AlphaFoldDB" id="A0A388K2G4"/>
<feature type="compositionally biased region" description="Low complexity" evidence="1">
    <location>
        <begin position="112"/>
        <end position="125"/>
    </location>
</feature>
<feature type="compositionally biased region" description="Basic and acidic residues" evidence="1">
    <location>
        <begin position="129"/>
        <end position="138"/>
    </location>
</feature>
<dbReference type="PANTHER" id="PTHR43040">
    <property type="entry name" value="RIBONUCLEASE D"/>
    <property type="match status" value="1"/>
</dbReference>
<comment type="caution">
    <text evidence="3">The sequence shown here is derived from an EMBL/GenBank/DDBJ whole genome shotgun (WGS) entry which is preliminary data.</text>
</comment>
<dbReference type="OrthoDB" id="26838at2759"/>
<evidence type="ECO:0000259" key="2">
    <source>
        <dbReference type="Pfam" id="PF01612"/>
    </source>
</evidence>
<dbReference type="InterPro" id="IPR002562">
    <property type="entry name" value="3'-5'_exonuclease_dom"/>
</dbReference>
<organism evidence="3 4">
    <name type="scientific">Chara braunii</name>
    <name type="common">Braun's stonewort</name>
    <dbReference type="NCBI Taxonomy" id="69332"/>
    <lineage>
        <taxon>Eukaryota</taxon>
        <taxon>Viridiplantae</taxon>
        <taxon>Streptophyta</taxon>
        <taxon>Charophyceae</taxon>
        <taxon>Charales</taxon>
        <taxon>Characeae</taxon>
        <taxon>Chara</taxon>
    </lineage>
</organism>
<proteinExistence type="predicted"/>
<evidence type="ECO:0000313" key="3">
    <source>
        <dbReference type="EMBL" id="GBG64251.1"/>
    </source>
</evidence>
<reference evidence="3 4" key="1">
    <citation type="journal article" date="2018" name="Cell">
        <title>The Chara Genome: Secondary Complexity and Implications for Plant Terrestrialization.</title>
        <authorList>
            <person name="Nishiyama T."/>
            <person name="Sakayama H."/>
            <person name="Vries J.D."/>
            <person name="Buschmann H."/>
            <person name="Saint-Marcoux D."/>
            <person name="Ullrich K.K."/>
            <person name="Haas F.B."/>
            <person name="Vanderstraeten L."/>
            <person name="Becker D."/>
            <person name="Lang D."/>
            <person name="Vosolsobe S."/>
            <person name="Rombauts S."/>
            <person name="Wilhelmsson P.K.I."/>
            <person name="Janitza P."/>
            <person name="Kern R."/>
            <person name="Heyl A."/>
            <person name="Rumpler F."/>
            <person name="Villalobos L.I.A.C."/>
            <person name="Clay J.M."/>
            <person name="Skokan R."/>
            <person name="Toyoda A."/>
            <person name="Suzuki Y."/>
            <person name="Kagoshima H."/>
            <person name="Schijlen E."/>
            <person name="Tajeshwar N."/>
            <person name="Catarino B."/>
            <person name="Hetherington A.J."/>
            <person name="Saltykova A."/>
            <person name="Bonnot C."/>
            <person name="Breuninger H."/>
            <person name="Symeonidi A."/>
            <person name="Radhakrishnan G.V."/>
            <person name="Van Nieuwerburgh F."/>
            <person name="Deforce D."/>
            <person name="Chang C."/>
            <person name="Karol K.G."/>
            <person name="Hedrich R."/>
            <person name="Ulvskov P."/>
            <person name="Glockner G."/>
            <person name="Delwiche C.F."/>
            <person name="Petrasek J."/>
            <person name="Van de Peer Y."/>
            <person name="Friml J."/>
            <person name="Beilby M."/>
            <person name="Dolan L."/>
            <person name="Kohara Y."/>
            <person name="Sugano S."/>
            <person name="Fujiyama A."/>
            <person name="Delaux P.-M."/>
            <person name="Quint M."/>
            <person name="TheiBen G."/>
            <person name="Hagemann M."/>
            <person name="Harholt J."/>
            <person name="Dunand C."/>
            <person name="Zachgo S."/>
            <person name="Langdale J."/>
            <person name="Maumus F."/>
            <person name="Straeten D.V.D."/>
            <person name="Gould S.B."/>
            <person name="Rensing S.A."/>
        </authorList>
    </citation>
    <scope>NUCLEOTIDE SEQUENCE [LARGE SCALE GENOMIC DNA]</scope>
    <source>
        <strain evidence="3 4">S276</strain>
    </source>
</reference>
<dbReference type="PANTHER" id="PTHR43040:SF1">
    <property type="entry name" value="RIBONUCLEASE D"/>
    <property type="match status" value="1"/>
</dbReference>
<dbReference type="InterPro" id="IPR012337">
    <property type="entry name" value="RNaseH-like_sf"/>
</dbReference>
<name>A0A388K2G4_CHABU</name>
<feature type="region of interest" description="Disordered" evidence="1">
    <location>
        <begin position="1"/>
        <end position="163"/>
    </location>
</feature>
<dbReference type="Gene3D" id="3.30.420.10">
    <property type="entry name" value="Ribonuclease H-like superfamily/Ribonuclease H"/>
    <property type="match status" value="1"/>
</dbReference>
<keyword evidence="4" id="KW-1185">Reference proteome</keyword>
<feature type="compositionally biased region" description="Basic and acidic residues" evidence="1">
    <location>
        <begin position="11"/>
        <end position="24"/>
    </location>
</feature>
<feature type="compositionally biased region" description="Basic and acidic residues" evidence="1">
    <location>
        <begin position="77"/>
        <end position="89"/>
    </location>
</feature>
<dbReference type="GO" id="GO:0003676">
    <property type="term" value="F:nucleic acid binding"/>
    <property type="evidence" value="ECO:0007669"/>
    <property type="project" value="InterPro"/>
</dbReference>
<dbReference type="GO" id="GO:0006139">
    <property type="term" value="P:nucleobase-containing compound metabolic process"/>
    <property type="evidence" value="ECO:0007669"/>
    <property type="project" value="InterPro"/>
</dbReference>
<dbReference type="EMBL" id="BFEA01000048">
    <property type="protein sequence ID" value="GBG64251.1"/>
    <property type="molecule type" value="Genomic_DNA"/>
</dbReference>
<feature type="domain" description="3'-5' exonuclease" evidence="2">
    <location>
        <begin position="346"/>
        <end position="473"/>
    </location>
</feature>
<dbReference type="Proteomes" id="UP000265515">
    <property type="component" value="Unassembled WGS sequence"/>
</dbReference>
<dbReference type="SUPFAM" id="SSF53098">
    <property type="entry name" value="Ribonuclease H-like"/>
    <property type="match status" value="1"/>
</dbReference>
<dbReference type="GO" id="GO:0008408">
    <property type="term" value="F:3'-5' exonuclease activity"/>
    <property type="evidence" value="ECO:0007669"/>
    <property type="project" value="InterPro"/>
</dbReference>
<dbReference type="Gramene" id="GBG64251">
    <property type="protein sequence ID" value="GBG64251"/>
    <property type="gene ID" value="CBR_g41171"/>
</dbReference>
<accession>A0A388K2G4</accession>
<dbReference type="InterPro" id="IPR036397">
    <property type="entry name" value="RNaseH_sf"/>
</dbReference>
<gene>
    <name evidence="3" type="ORF">CBR_g41171</name>
</gene>